<protein>
    <submittedName>
        <fullName evidence="2">Uncharacterized protein</fullName>
    </submittedName>
</protein>
<dbReference type="RefSeq" id="WP_323439375.1">
    <property type="nucleotide sequence ID" value="NZ_JAYFUH010000249.1"/>
</dbReference>
<organism evidence="2 3">
    <name type="scientific">Stenotrophomonas capsici</name>
    <dbReference type="NCBI Taxonomy" id="3110230"/>
    <lineage>
        <taxon>Bacteria</taxon>
        <taxon>Pseudomonadati</taxon>
        <taxon>Pseudomonadota</taxon>
        <taxon>Gammaproteobacteria</taxon>
        <taxon>Lysobacterales</taxon>
        <taxon>Lysobacteraceae</taxon>
        <taxon>Stenotrophomonas</taxon>
    </lineage>
</organism>
<evidence type="ECO:0000313" key="2">
    <source>
        <dbReference type="EMBL" id="MEA5668945.1"/>
    </source>
</evidence>
<gene>
    <name evidence="2" type="ORF">VA603_15465</name>
</gene>
<name>A0ABU5V8V5_9GAMM</name>
<dbReference type="EMBL" id="JAYFUH010000249">
    <property type="protein sequence ID" value="MEA5668945.1"/>
    <property type="molecule type" value="Genomic_DNA"/>
</dbReference>
<dbReference type="Proteomes" id="UP001301653">
    <property type="component" value="Unassembled WGS sequence"/>
</dbReference>
<evidence type="ECO:0000313" key="3">
    <source>
        <dbReference type="Proteomes" id="UP001301653"/>
    </source>
</evidence>
<feature type="region of interest" description="Disordered" evidence="1">
    <location>
        <begin position="1"/>
        <end position="46"/>
    </location>
</feature>
<keyword evidence="3" id="KW-1185">Reference proteome</keyword>
<accession>A0ABU5V8V5</accession>
<reference evidence="2 3" key="1">
    <citation type="submission" date="2023-12" db="EMBL/GenBank/DDBJ databases">
        <title>Stenotrophomonas guangdongensis sp. nov., isolated from wilted pepper plants (Capsicum annuum).</title>
        <authorList>
            <person name="Qiu M."/>
            <person name="Li Y."/>
            <person name="Liu Q."/>
            <person name="Zhang X."/>
            <person name="Huang Y."/>
            <person name="Guo R."/>
            <person name="Hu M."/>
            <person name="Zhou J."/>
            <person name="Zhou X."/>
        </authorList>
    </citation>
    <scope>NUCLEOTIDE SEQUENCE [LARGE SCALE GENOMIC DNA]</scope>
    <source>
        <strain evidence="2 3">MH1</strain>
    </source>
</reference>
<proteinExistence type="predicted"/>
<sequence length="108" mass="11307">MPALTPCITPARQRANSFAPATHGTAASVTARSPPRAATMPPALHSPCALPLKEDIAPATGNAFDQSHTAGGVLRFNAAQQADERIHEVLVRALSAAVDDVRRDAMQD</sequence>
<comment type="caution">
    <text evidence="2">The sequence shown here is derived from an EMBL/GenBank/DDBJ whole genome shotgun (WGS) entry which is preliminary data.</text>
</comment>
<evidence type="ECO:0000256" key="1">
    <source>
        <dbReference type="SAM" id="MobiDB-lite"/>
    </source>
</evidence>